<accession>A0A2W7PLF4</accession>
<dbReference type="Pfam" id="PF05035">
    <property type="entry name" value="DGOK"/>
    <property type="match status" value="1"/>
</dbReference>
<keyword evidence="2" id="KW-1185">Reference proteome</keyword>
<dbReference type="InterPro" id="IPR007729">
    <property type="entry name" value="DGOK"/>
</dbReference>
<dbReference type="AlphaFoldDB" id="A0A2W7PLF4"/>
<dbReference type="GO" id="GO:0008671">
    <property type="term" value="F:2-dehydro-3-deoxygalactonokinase activity"/>
    <property type="evidence" value="ECO:0007669"/>
    <property type="project" value="InterPro"/>
</dbReference>
<dbReference type="InterPro" id="IPR042257">
    <property type="entry name" value="DGOK_C"/>
</dbReference>
<dbReference type="Gene3D" id="3.30.420.300">
    <property type="entry name" value="2-keto-3-deoxy-galactonokinase, substrate binding domain"/>
    <property type="match status" value="1"/>
</dbReference>
<evidence type="ECO:0000313" key="2">
    <source>
        <dbReference type="Proteomes" id="UP000248916"/>
    </source>
</evidence>
<dbReference type="InterPro" id="IPR042258">
    <property type="entry name" value="DGOK_N"/>
</dbReference>
<dbReference type="Proteomes" id="UP000248916">
    <property type="component" value="Unassembled WGS sequence"/>
</dbReference>
<keyword evidence="1" id="KW-0808">Transferase</keyword>
<comment type="caution">
    <text evidence="1">The sequence shown here is derived from an EMBL/GenBank/DDBJ whole genome shotgun (WGS) entry which is preliminary data.</text>
</comment>
<dbReference type="OrthoDB" id="256574at2"/>
<reference evidence="1 2" key="1">
    <citation type="submission" date="2018-06" db="EMBL/GenBank/DDBJ databases">
        <title>Genomic Encyclopedia of Archaeal and Bacterial Type Strains, Phase II (KMG-II): from individual species to whole genera.</title>
        <authorList>
            <person name="Goeker M."/>
        </authorList>
    </citation>
    <scope>NUCLEOTIDE SEQUENCE [LARGE SCALE GENOMIC DNA]</scope>
    <source>
        <strain evidence="1 2">DSM 22009</strain>
    </source>
</reference>
<protein>
    <submittedName>
        <fullName evidence="1">2-dehydro-3-deoxygalactonokinase</fullName>
    </submittedName>
</protein>
<dbReference type="EMBL" id="QKZL01000053">
    <property type="protein sequence ID" value="PZX10129.1"/>
    <property type="molecule type" value="Genomic_DNA"/>
</dbReference>
<gene>
    <name evidence="1" type="ORF">LX81_04301</name>
</gene>
<sequence>MSDEIHSAKITPAWIALDWGTSHLRGWAMSAERDVLAEAASDAGMGRIAQGDFEAALLDLVSGWELPSNVPVIACGMVGARQGWKEAPYRKVPCPPLAGPLTSVLTNDPRLGVAIVPGLSQDRPPDVMRGEETQIAGFLSLDPDFDGVICLPGSHTKWVRVSAGEIVSFQTAMTGELYAAISDHTVLRHSVTTEDWNDDAFRSAVSDAISRPESLSTRLFSIRAEGLSRSLDPGTARARLSGLLIGAELAATRAHWLGMQVALIGTKTICDAYDKALEAQGVRAMRTKGEAMSLAGLSEALKISGGDPS</sequence>
<organism evidence="1 2">
    <name type="scientific">Palleronia aestuarii</name>
    <dbReference type="NCBI Taxonomy" id="568105"/>
    <lineage>
        <taxon>Bacteria</taxon>
        <taxon>Pseudomonadati</taxon>
        <taxon>Pseudomonadota</taxon>
        <taxon>Alphaproteobacteria</taxon>
        <taxon>Rhodobacterales</taxon>
        <taxon>Roseobacteraceae</taxon>
        <taxon>Palleronia</taxon>
    </lineage>
</organism>
<dbReference type="RefSeq" id="WP_111539232.1">
    <property type="nucleotide sequence ID" value="NZ_QKZL01000053.1"/>
</dbReference>
<proteinExistence type="predicted"/>
<dbReference type="Gene3D" id="3.30.420.310">
    <property type="entry name" value="2-keto-3-deoxy-galactonokinase, C-terminal domain"/>
    <property type="match status" value="1"/>
</dbReference>
<evidence type="ECO:0000313" key="1">
    <source>
        <dbReference type="EMBL" id="PZX10129.1"/>
    </source>
</evidence>
<keyword evidence="1" id="KW-0418">Kinase</keyword>
<dbReference type="GO" id="GO:0034194">
    <property type="term" value="P:D-galactonate catabolic process"/>
    <property type="evidence" value="ECO:0007669"/>
    <property type="project" value="InterPro"/>
</dbReference>
<name>A0A2W7PLF4_9RHOB</name>